<evidence type="ECO:0000256" key="1">
    <source>
        <dbReference type="SAM" id="Coils"/>
    </source>
</evidence>
<comment type="caution">
    <text evidence="3">The sequence shown here is derived from an EMBL/GenBank/DDBJ whole genome shotgun (WGS) entry which is preliminary data.</text>
</comment>
<feature type="coiled-coil region" evidence="1">
    <location>
        <begin position="275"/>
        <end position="321"/>
    </location>
</feature>
<organism evidence="3 4">
    <name type="scientific">Rhynocoris fuscipes</name>
    <dbReference type="NCBI Taxonomy" id="488301"/>
    <lineage>
        <taxon>Eukaryota</taxon>
        <taxon>Metazoa</taxon>
        <taxon>Ecdysozoa</taxon>
        <taxon>Arthropoda</taxon>
        <taxon>Hexapoda</taxon>
        <taxon>Insecta</taxon>
        <taxon>Pterygota</taxon>
        <taxon>Neoptera</taxon>
        <taxon>Paraneoptera</taxon>
        <taxon>Hemiptera</taxon>
        <taxon>Heteroptera</taxon>
        <taxon>Panheteroptera</taxon>
        <taxon>Cimicomorpha</taxon>
        <taxon>Reduviidae</taxon>
        <taxon>Harpactorinae</taxon>
        <taxon>Harpactorini</taxon>
        <taxon>Rhynocoris</taxon>
    </lineage>
</organism>
<dbReference type="Proteomes" id="UP001461498">
    <property type="component" value="Unassembled WGS sequence"/>
</dbReference>
<reference evidence="3 4" key="1">
    <citation type="submission" date="2022-12" db="EMBL/GenBank/DDBJ databases">
        <title>Chromosome-level genome assembly of true bugs.</title>
        <authorList>
            <person name="Ma L."/>
            <person name="Li H."/>
        </authorList>
    </citation>
    <scope>NUCLEOTIDE SEQUENCE [LARGE SCALE GENOMIC DNA]</scope>
    <source>
        <strain evidence="3">Lab_2022b</strain>
    </source>
</reference>
<keyword evidence="4" id="KW-1185">Reference proteome</keyword>
<keyword evidence="1" id="KW-0175">Coiled coil</keyword>
<proteinExistence type="predicted"/>
<feature type="region of interest" description="Disordered" evidence="2">
    <location>
        <begin position="19"/>
        <end position="54"/>
    </location>
</feature>
<dbReference type="EMBL" id="JAPXFL010000079">
    <property type="protein sequence ID" value="KAK9496474.1"/>
    <property type="molecule type" value="Genomic_DNA"/>
</dbReference>
<feature type="coiled-coil region" evidence="1">
    <location>
        <begin position="206"/>
        <end position="240"/>
    </location>
</feature>
<accession>A0AAW1CEJ0</accession>
<feature type="coiled-coil region" evidence="1">
    <location>
        <begin position="447"/>
        <end position="478"/>
    </location>
</feature>
<name>A0AAW1CEJ0_9HEMI</name>
<gene>
    <name evidence="3" type="ORF">O3M35_013237</name>
</gene>
<evidence type="ECO:0000313" key="4">
    <source>
        <dbReference type="Proteomes" id="UP001461498"/>
    </source>
</evidence>
<evidence type="ECO:0000256" key="2">
    <source>
        <dbReference type="SAM" id="MobiDB-lite"/>
    </source>
</evidence>
<protein>
    <submittedName>
        <fullName evidence="3">Uncharacterized protein</fullName>
    </submittedName>
</protein>
<feature type="compositionally biased region" description="Polar residues" evidence="2">
    <location>
        <begin position="31"/>
        <end position="53"/>
    </location>
</feature>
<sequence length="831" mass="96982">MESISQKFDLMSQPIETGSTMDINFDDASRKQSISQQGLKSSNIVDEPSTSSYYGCDEAPQSSIEDDRLSILESNDSFQRHTDEFERSFDGKENSNVDVKVMFDKYKEWGIELEKNLKYLGDKITLQKNELSHFNRDYEFFSKQRENNKKSLVELQIQLENLDISKQRVINECEIDKKNKSENVGHLFQSLFANDEYIKETQQKFKEVLQNDKNKFECLLKEIKLEIENHNKCSENYSQEMHALFEKYENSFNNLCEDELNIDFNIESVIRDCQKRKQEKEAKEFEVKNSSANLQNLNDQINQLNDQIETLQNEFIKNQEETDNLGKQNSDLLNEIQCTERIADEKYKSVCKAAKIKNEEKIEYENFVKEITDENSKCASYFENILQEKLTLASVINEKEVNISTLNKETETLLNCHSLTKELNELKQRGEYLLDRQDTIENEITFKSKYNDEIKALIQDNENKINDLLNELEHEKQLICQLETDSNNANQELESSKLKLIPSDFSDKNDMSEKHVNEVENSLKIHKEKLIELENNMNDIENEYSNILSEFEVTSKELEDLDEKEKDILLKRQENCENLQKLTDLKDDFTNLEENYNKLLNSETEINLDELNEELKVVINENKHQEDAKTTQLYAISDSFRFQVQSLNDQMRALKTEKDESIKMKIAHNARYRKAIPKLDEEVKSAEKSISENMKSIFECIDFRLEYISKLMEVYEEASLNMKNSEVKVFVQSIEKELSNSMKYMNVIHDGPKIVASDSLSKYQHIFCNVKKKYEDLVIHFNTSQSKETVEKLSELTMAIYGGLNLSNKPSSSDITASSQITISSDEITSK</sequence>
<feature type="coiled-coil region" evidence="1">
    <location>
        <begin position="582"/>
        <end position="689"/>
    </location>
</feature>
<evidence type="ECO:0000313" key="3">
    <source>
        <dbReference type="EMBL" id="KAK9496474.1"/>
    </source>
</evidence>
<feature type="coiled-coil region" evidence="1">
    <location>
        <begin position="516"/>
        <end position="550"/>
    </location>
</feature>
<dbReference type="AlphaFoldDB" id="A0AAW1CEJ0"/>